<dbReference type="Proteomes" id="UP000694892">
    <property type="component" value="Chromosome 1L"/>
</dbReference>
<proteinExistence type="inferred from homology"/>
<dbReference type="GO" id="GO:0005524">
    <property type="term" value="F:ATP binding"/>
    <property type="evidence" value="ECO:0007669"/>
    <property type="project" value="InterPro"/>
</dbReference>
<dbReference type="PROSITE" id="PS51456">
    <property type="entry name" value="MYOSIN_MOTOR"/>
    <property type="match status" value="1"/>
</dbReference>
<organism evidence="3 4">
    <name type="scientific">Xenopus laevis</name>
    <name type="common">African clawed frog</name>
    <dbReference type="NCBI Taxonomy" id="8355"/>
    <lineage>
        <taxon>Eukaryota</taxon>
        <taxon>Metazoa</taxon>
        <taxon>Chordata</taxon>
        <taxon>Craniata</taxon>
        <taxon>Vertebrata</taxon>
        <taxon>Euteleostomi</taxon>
        <taxon>Amphibia</taxon>
        <taxon>Batrachia</taxon>
        <taxon>Anura</taxon>
        <taxon>Pipoidea</taxon>
        <taxon>Pipidae</taxon>
        <taxon>Xenopodinae</taxon>
        <taxon>Xenopus</taxon>
        <taxon>Xenopus</taxon>
    </lineage>
</organism>
<evidence type="ECO:0000259" key="2">
    <source>
        <dbReference type="PROSITE" id="PS51456"/>
    </source>
</evidence>
<dbReference type="SMART" id="SM00015">
    <property type="entry name" value="IQ"/>
    <property type="match status" value="1"/>
</dbReference>
<dbReference type="EMBL" id="CM004466">
    <property type="protein sequence ID" value="OCU01711.1"/>
    <property type="molecule type" value="Genomic_DNA"/>
</dbReference>
<dbReference type="SUPFAM" id="SSF52540">
    <property type="entry name" value="P-loop containing nucleoside triphosphate hydrolases"/>
    <property type="match status" value="1"/>
</dbReference>
<reference evidence="4" key="1">
    <citation type="journal article" date="2016" name="Nature">
        <title>Genome evolution in the allotetraploid frog Xenopus laevis.</title>
        <authorList>
            <person name="Session A.M."/>
            <person name="Uno Y."/>
            <person name="Kwon T."/>
            <person name="Chapman J.A."/>
            <person name="Toyoda A."/>
            <person name="Takahashi S."/>
            <person name="Fukui A."/>
            <person name="Hikosaka A."/>
            <person name="Suzuki A."/>
            <person name="Kondo M."/>
            <person name="van Heeringen S.J."/>
            <person name="Quigley I."/>
            <person name="Heinz S."/>
            <person name="Ogino H."/>
            <person name="Ochi H."/>
            <person name="Hellsten U."/>
            <person name="Lyons J.B."/>
            <person name="Simakov O."/>
            <person name="Putnam N."/>
            <person name="Stites J."/>
            <person name="Kuroki Y."/>
            <person name="Tanaka T."/>
            <person name="Michiue T."/>
            <person name="Watanabe M."/>
            <person name="Bogdanovic O."/>
            <person name="Lister R."/>
            <person name="Georgiou G."/>
            <person name="Paranjpe S.S."/>
            <person name="van Kruijsbergen I."/>
            <person name="Shu S."/>
            <person name="Carlson J."/>
            <person name="Kinoshita T."/>
            <person name="Ohta Y."/>
            <person name="Mawaribuchi S."/>
            <person name="Jenkins J."/>
            <person name="Grimwood J."/>
            <person name="Schmutz J."/>
            <person name="Mitros T."/>
            <person name="Mozaffari S.V."/>
            <person name="Suzuki Y."/>
            <person name="Haramoto Y."/>
            <person name="Yamamoto T.S."/>
            <person name="Takagi C."/>
            <person name="Heald R."/>
            <person name="Miller K."/>
            <person name="Haudenschild C."/>
            <person name="Kitzman J."/>
            <person name="Nakayama T."/>
            <person name="Izutsu Y."/>
            <person name="Robert J."/>
            <person name="Fortriede J."/>
            <person name="Burns K."/>
            <person name="Lotay V."/>
            <person name="Karimi K."/>
            <person name="Yasuoka Y."/>
            <person name="Dichmann D.S."/>
            <person name="Flajnik M.F."/>
            <person name="Houston D.W."/>
            <person name="Shendure J."/>
            <person name="DuPasquier L."/>
            <person name="Vize P.D."/>
            <person name="Zorn A.M."/>
            <person name="Ito M."/>
            <person name="Marcotte E.M."/>
            <person name="Wallingford J.B."/>
            <person name="Ito Y."/>
            <person name="Asashima M."/>
            <person name="Ueno N."/>
            <person name="Matsuda Y."/>
            <person name="Veenstra G.J."/>
            <person name="Fujiyama A."/>
            <person name="Harland R.M."/>
            <person name="Taira M."/>
            <person name="Rokhsar D.S."/>
        </authorList>
    </citation>
    <scope>NUCLEOTIDE SEQUENCE [LARGE SCALE GENOMIC DNA]</scope>
    <source>
        <strain evidence="4">J</strain>
    </source>
</reference>
<dbReference type="PROSITE" id="PS50096">
    <property type="entry name" value="IQ"/>
    <property type="match status" value="1"/>
</dbReference>
<evidence type="ECO:0000313" key="3">
    <source>
        <dbReference type="EMBL" id="OCU01711.1"/>
    </source>
</evidence>
<accession>A0A974E205</accession>
<comment type="caution">
    <text evidence="1">Lacks conserved residue(s) required for the propagation of feature annotation.</text>
</comment>
<feature type="non-terminal residue" evidence="3">
    <location>
        <position position="1"/>
    </location>
</feature>
<feature type="domain" description="Myosin motor" evidence="2">
    <location>
        <begin position="1"/>
        <end position="38"/>
    </location>
</feature>
<dbReference type="GO" id="GO:0003774">
    <property type="term" value="F:cytoskeletal motor activity"/>
    <property type="evidence" value="ECO:0007669"/>
    <property type="project" value="InterPro"/>
</dbReference>
<dbReference type="GO" id="GO:0003779">
    <property type="term" value="F:actin binding"/>
    <property type="evidence" value="ECO:0007669"/>
    <property type="project" value="UniProtKB-KW"/>
</dbReference>
<keyword evidence="1" id="KW-0009">Actin-binding</keyword>
<gene>
    <name evidence="3" type="ORF">XELAEV_1800749413mg</name>
</gene>
<keyword evidence="1" id="KW-0505">Motor protein</keyword>
<dbReference type="Pfam" id="PF00612">
    <property type="entry name" value="IQ"/>
    <property type="match status" value="1"/>
</dbReference>
<feature type="non-terminal residue" evidence="3">
    <location>
        <position position="65"/>
    </location>
</feature>
<comment type="similarity">
    <text evidence="1">Belongs to the TRAFAC class myosin-kinesin ATPase superfamily. Myosin family.</text>
</comment>
<protein>
    <recommendedName>
        <fullName evidence="2">Myosin motor domain-containing protein</fullName>
    </recommendedName>
</protein>
<sequence length="65" mass="7542">AVEELFQLLDLEKKSVVMGRSQVFMKSGVMSKLEKQREKMISQKMSLLQAACRGFLCRQKYKSLK</sequence>
<keyword evidence="1" id="KW-0518">Myosin</keyword>
<dbReference type="InterPro" id="IPR000048">
    <property type="entry name" value="IQ_motif_EF-hand-BS"/>
</dbReference>
<dbReference type="Gene3D" id="3.30.70.1590">
    <property type="match status" value="1"/>
</dbReference>
<dbReference type="GO" id="GO:0016459">
    <property type="term" value="C:myosin complex"/>
    <property type="evidence" value="ECO:0007669"/>
    <property type="project" value="UniProtKB-KW"/>
</dbReference>
<name>A0A974E205_XENLA</name>
<dbReference type="InterPro" id="IPR027417">
    <property type="entry name" value="P-loop_NTPase"/>
</dbReference>
<dbReference type="Gene3D" id="4.10.270.10">
    <property type="entry name" value="Myosin, subunit A"/>
    <property type="match status" value="1"/>
</dbReference>
<evidence type="ECO:0000256" key="1">
    <source>
        <dbReference type="PROSITE-ProRule" id="PRU00782"/>
    </source>
</evidence>
<evidence type="ECO:0000313" key="4">
    <source>
        <dbReference type="Proteomes" id="UP000694892"/>
    </source>
</evidence>
<dbReference type="AlphaFoldDB" id="A0A974E205"/>
<dbReference type="InterPro" id="IPR001609">
    <property type="entry name" value="Myosin_head_motor_dom-like"/>
</dbReference>